<dbReference type="GO" id="GO:0004635">
    <property type="term" value="F:phosphoribosyl-AMP cyclohydrolase activity"/>
    <property type="evidence" value="ECO:0007669"/>
    <property type="project" value="UniProtKB-UniRule"/>
</dbReference>
<dbReference type="GO" id="GO:0004636">
    <property type="term" value="F:phosphoribosyl-ATP diphosphatase activity"/>
    <property type="evidence" value="ECO:0007669"/>
    <property type="project" value="UniProtKB-UniRule"/>
</dbReference>
<protein>
    <recommendedName>
        <fullName evidence="15">Histidine biosynthesis bifunctional protein HisIE</fullName>
    </recommendedName>
    <domain>
        <recommendedName>
            <fullName evidence="15">Phosphoribosyl-AMP cyclohydrolase</fullName>
            <shortName evidence="15">PRA-CH</shortName>
            <ecNumber evidence="15">3.5.4.19</ecNumber>
        </recommendedName>
    </domain>
    <domain>
        <recommendedName>
            <fullName evidence="15">Phosphoribosyl-ATP pyrophosphatase</fullName>
            <shortName evidence="15">PRA-PH</shortName>
            <ecNumber evidence="15">3.6.1.31</ecNumber>
        </recommendedName>
    </domain>
</protein>
<dbReference type="InterPro" id="IPR008179">
    <property type="entry name" value="HisE"/>
</dbReference>
<organism evidence="17 18">
    <name type="scientific">Planococcus rifietoensis</name>
    <dbReference type="NCBI Taxonomy" id="200991"/>
    <lineage>
        <taxon>Bacteria</taxon>
        <taxon>Bacillati</taxon>
        <taxon>Bacillota</taxon>
        <taxon>Bacilli</taxon>
        <taxon>Bacillales</taxon>
        <taxon>Caryophanaceae</taxon>
        <taxon>Planococcus</taxon>
    </lineage>
</organism>
<evidence type="ECO:0000256" key="15">
    <source>
        <dbReference type="HAMAP-Rule" id="MF_01019"/>
    </source>
</evidence>
<dbReference type="NCBIfam" id="TIGR03188">
    <property type="entry name" value="histidine_hisI"/>
    <property type="match status" value="1"/>
</dbReference>
<dbReference type="GO" id="GO:0005737">
    <property type="term" value="C:cytoplasm"/>
    <property type="evidence" value="ECO:0007669"/>
    <property type="project" value="UniProtKB-SubCell"/>
</dbReference>
<keyword evidence="9 15" id="KW-0028">Amino-acid biosynthesis</keyword>
<sequence length="207" mass="23030">MTNVKYDENGLVPVILQDATTKQVLTLAYANEEAVTRTIDTKETWLYSRSRQELWNKGATSGNTQRIQSVQIDCDGDSLIYEVIPNGPACHTGEASCFHETLAGERTASASDMITELSALIKQRETDMPEGAYTTYLFEEGVDKICKKVGEEAAEVIIAAKNRDARELATESADLLYHLLVLLQEQKVDFKEVTGVLEERHAAKKDK</sequence>
<feature type="domain" description="Phosphoribosyl-AMP cyclohydrolase" evidence="16">
    <location>
        <begin position="27"/>
        <end position="99"/>
    </location>
</feature>
<evidence type="ECO:0000256" key="4">
    <source>
        <dbReference type="ARBA" id="ARBA00005169"/>
    </source>
</evidence>
<keyword evidence="18" id="KW-1185">Reference proteome</keyword>
<dbReference type="Pfam" id="PF01502">
    <property type="entry name" value="PRA-CH"/>
    <property type="match status" value="1"/>
</dbReference>
<reference evidence="17" key="1">
    <citation type="submission" date="2016-01" db="EMBL/GenBank/DDBJ databases">
        <title>Complete genome of Planococcus rifietoensis type strain M8.</title>
        <authorList>
            <person name="See-Too W.S."/>
        </authorList>
    </citation>
    <scope>NUCLEOTIDE SEQUENCE [LARGE SCALE GENOMIC DNA]</scope>
    <source>
        <strain evidence="17">M8</strain>
    </source>
</reference>
<dbReference type="Gene3D" id="3.10.20.810">
    <property type="entry name" value="Phosphoribosyl-AMP cyclohydrolase"/>
    <property type="match status" value="1"/>
</dbReference>
<dbReference type="KEGG" id="prt:AUC31_04525"/>
<keyword evidence="14 15" id="KW-0511">Multifunctional enzyme</keyword>
<evidence type="ECO:0000313" key="18">
    <source>
        <dbReference type="Proteomes" id="UP000067683"/>
    </source>
</evidence>
<dbReference type="HAMAP" id="MF_01019">
    <property type="entry name" value="HisIE"/>
    <property type="match status" value="1"/>
</dbReference>
<keyword evidence="8 15" id="KW-0963">Cytoplasm</keyword>
<name>A0A0U2P9M1_9BACL</name>
<dbReference type="GO" id="GO:0005524">
    <property type="term" value="F:ATP binding"/>
    <property type="evidence" value="ECO:0007669"/>
    <property type="project" value="UniProtKB-KW"/>
</dbReference>
<dbReference type="STRING" id="200991.AUC31_04525"/>
<evidence type="ECO:0000256" key="10">
    <source>
        <dbReference type="ARBA" id="ARBA00022741"/>
    </source>
</evidence>
<dbReference type="NCBIfam" id="NF002747">
    <property type="entry name" value="PRK02759.1"/>
    <property type="match status" value="1"/>
</dbReference>
<evidence type="ECO:0000256" key="6">
    <source>
        <dbReference type="ARBA" id="ARBA00007731"/>
    </source>
</evidence>
<dbReference type="RefSeq" id="WP_058381258.1">
    <property type="nucleotide sequence ID" value="NZ_CP013659.2"/>
</dbReference>
<dbReference type="SUPFAM" id="SSF101386">
    <property type="entry name" value="all-alpha NTP pyrophosphatases"/>
    <property type="match status" value="1"/>
</dbReference>
<dbReference type="InterPro" id="IPR021130">
    <property type="entry name" value="PRib-ATP_PPHydrolase-like"/>
</dbReference>
<evidence type="ECO:0000256" key="13">
    <source>
        <dbReference type="ARBA" id="ARBA00023102"/>
    </source>
</evidence>
<accession>A0A0U2P9M1</accession>
<comment type="pathway">
    <text evidence="4 15">Amino-acid biosynthesis; L-histidine biosynthesis; L-histidine from 5-phospho-alpha-D-ribose 1-diphosphate: step 3/9.</text>
</comment>
<keyword evidence="10 15" id="KW-0547">Nucleotide-binding</keyword>
<keyword evidence="12 15" id="KW-0067">ATP-binding</keyword>
<dbReference type="OrthoDB" id="9795769at2"/>
<dbReference type="GO" id="GO:0000105">
    <property type="term" value="P:L-histidine biosynthetic process"/>
    <property type="evidence" value="ECO:0007669"/>
    <property type="project" value="UniProtKB-UniRule"/>
</dbReference>
<dbReference type="EMBL" id="CP013659">
    <property type="protein sequence ID" value="ALS74551.1"/>
    <property type="molecule type" value="Genomic_DNA"/>
</dbReference>
<dbReference type="CDD" id="cd11534">
    <property type="entry name" value="NTP-PPase_HisIE_like"/>
    <property type="match status" value="1"/>
</dbReference>
<evidence type="ECO:0000256" key="5">
    <source>
        <dbReference type="ARBA" id="ARBA00005204"/>
    </source>
</evidence>
<dbReference type="FunFam" id="1.10.287.1080:FF:000002">
    <property type="entry name" value="Histidine biosynthesis bifunctional protein HisIE"/>
    <property type="match status" value="1"/>
</dbReference>
<gene>
    <name evidence="15" type="primary">hisI</name>
    <name evidence="15" type="synonym">hisIE</name>
    <name evidence="17" type="ORF">AUC31_04525</name>
</gene>
<dbReference type="Pfam" id="PF01503">
    <property type="entry name" value="PRA-PH"/>
    <property type="match status" value="1"/>
</dbReference>
<dbReference type="Gene3D" id="1.10.287.1080">
    <property type="entry name" value="MazG-like"/>
    <property type="match status" value="1"/>
</dbReference>
<keyword evidence="13 15" id="KW-0368">Histidine biosynthesis</keyword>
<dbReference type="EC" id="3.6.1.31" evidence="15"/>
<evidence type="ECO:0000256" key="7">
    <source>
        <dbReference type="ARBA" id="ARBA00008299"/>
    </source>
</evidence>
<evidence type="ECO:0000259" key="16">
    <source>
        <dbReference type="Pfam" id="PF01502"/>
    </source>
</evidence>
<comment type="subcellular location">
    <subcellularLocation>
        <location evidence="3 15">Cytoplasm</location>
    </subcellularLocation>
</comment>
<evidence type="ECO:0000256" key="9">
    <source>
        <dbReference type="ARBA" id="ARBA00022605"/>
    </source>
</evidence>
<evidence type="ECO:0000256" key="11">
    <source>
        <dbReference type="ARBA" id="ARBA00022801"/>
    </source>
</evidence>
<dbReference type="FunFam" id="3.10.20.810:FF:000001">
    <property type="entry name" value="Histidine biosynthesis bifunctional protein HisIE"/>
    <property type="match status" value="1"/>
</dbReference>
<keyword evidence="11 15" id="KW-0378">Hydrolase</keyword>
<proteinExistence type="inferred from homology"/>
<dbReference type="AlphaFoldDB" id="A0A0U2P9M1"/>
<dbReference type="SUPFAM" id="SSF141734">
    <property type="entry name" value="HisI-like"/>
    <property type="match status" value="1"/>
</dbReference>
<evidence type="ECO:0000256" key="8">
    <source>
        <dbReference type="ARBA" id="ARBA00022490"/>
    </source>
</evidence>
<dbReference type="PANTHER" id="PTHR42945:SF1">
    <property type="entry name" value="HISTIDINE BIOSYNTHESIS BIFUNCTIONAL PROTEIN HIS7"/>
    <property type="match status" value="1"/>
</dbReference>
<dbReference type="NCBIfam" id="NF000768">
    <property type="entry name" value="PRK00051.1"/>
    <property type="match status" value="1"/>
</dbReference>
<evidence type="ECO:0000256" key="14">
    <source>
        <dbReference type="ARBA" id="ARBA00023268"/>
    </source>
</evidence>
<comment type="catalytic activity">
    <reaction evidence="1 15">
        <text>1-(5-phospho-beta-D-ribosyl)-5'-AMP + H2O = 1-(5-phospho-beta-D-ribosyl)-5-[(5-phospho-beta-D-ribosylamino)methylideneamino]imidazole-4-carboxamide</text>
        <dbReference type="Rhea" id="RHEA:20049"/>
        <dbReference type="ChEBI" id="CHEBI:15377"/>
        <dbReference type="ChEBI" id="CHEBI:58435"/>
        <dbReference type="ChEBI" id="CHEBI:59457"/>
        <dbReference type="EC" id="3.5.4.19"/>
    </reaction>
</comment>
<dbReference type="InterPro" id="IPR038019">
    <property type="entry name" value="PRib_AMP_CycHydrolase_sf"/>
</dbReference>
<dbReference type="EC" id="3.5.4.19" evidence="15"/>
<evidence type="ECO:0000256" key="2">
    <source>
        <dbReference type="ARBA" id="ARBA00001460"/>
    </source>
</evidence>
<dbReference type="HAMAP" id="MF_01020">
    <property type="entry name" value="HisE"/>
    <property type="match status" value="1"/>
</dbReference>
<feature type="region of interest" description="Phosphoribosyl-AMP cyclohydrolase" evidence="15">
    <location>
        <begin position="1"/>
        <end position="113"/>
    </location>
</feature>
<dbReference type="InterPro" id="IPR002496">
    <property type="entry name" value="PRib_AMP_CycHydrolase_dom"/>
</dbReference>
<dbReference type="Proteomes" id="UP000067683">
    <property type="component" value="Chromosome"/>
</dbReference>
<evidence type="ECO:0000256" key="1">
    <source>
        <dbReference type="ARBA" id="ARBA00000024"/>
    </source>
</evidence>
<dbReference type="PANTHER" id="PTHR42945">
    <property type="entry name" value="HISTIDINE BIOSYNTHESIS BIFUNCTIONAL PROTEIN"/>
    <property type="match status" value="1"/>
</dbReference>
<evidence type="ECO:0000256" key="3">
    <source>
        <dbReference type="ARBA" id="ARBA00004496"/>
    </source>
</evidence>
<evidence type="ECO:0000313" key="17">
    <source>
        <dbReference type="EMBL" id="ALS74551.1"/>
    </source>
</evidence>
<dbReference type="InterPro" id="IPR023019">
    <property type="entry name" value="His_synth_HisIE"/>
</dbReference>
<feature type="region of interest" description="Phosphoribosyl-ATP pyrophosphohydrolase" evidence="15">
    <location>
        <begin position="114"/>
        <end position="207"/>
    </location>
</feature>
<evidence type="ECO:0000256" key="12">
    <source>
        <dbReference type="ARBA" id="ARBA00022840"/>
    </source>
</evidence>
<comment type="similarity">
    <text evidence="7 15">In the N-terminal section; belongs to the PRA-CH family.</text>
</comment>
<dbReference type="UniPathway" id="UPA00031">
    <property type="reaction ID" value="UER00007"/>
</dbReference>
<comment type="similarity">
    <text evidence="6 15">In the C-terminal section; belongs to the PRA-PH family.</text>
</comment>
<comment type="pathway">
    <text evidence="5 15">Amino-acid biosynthesis; L-histidine biosynthesis; L-histidine from 5-phospho-alpha-D-ribose 1-diphosphate: step 2/9.</text>
</comment>
<comment type="catalytic activity">
    <reaction evidence="2 15">
        <text>1-(5-phospho-beta-D-ribosyl)-ATP + H2O = 1-(5-phospho-beta-D-ribosyl)-5'-AMP + diphosphate + H(+)</text>
        <dbReference type="Rhea" id="RHEA:22828"/>
        <dbReference type="ChEBI" id="CHEBI:15377"/>
        <dbReference type="ChEBI" id="CHEBI:15378"/>
        <dbReference type="ChEBI" id="CHEBI:33019"/>
        <dbReference type="ChEBI" id="CHEBI:59457"/>
        <dbReference type="ChEBI" id="CHEBI:73183"/>
        <dbReference type="EC" id="3.6.1.31"/>
    </reaction>
</comment>